<evidence type="ECO:0000256" key="6">
    <source>
        <dbReference type="ARBA" id="ARBA00022898"/>
    </source>
</evidence>
<keyword evidence="5 9" id="KW-0808">Transferase</keyword>
<dbReference type="GO" id="GO:0006520">
    <property type="term" value="P:amino acid metabolic process"/>
    <property type="evidence" value="ECO:0007669"/>
    <property type="project" value="InterPro"/>
</dbReference>
<evidence type="ECO:0000313" key="9">
    <source>
        <dbReference type="EMBL" id="OKL42648.1"/>
    </source>
</evidence>
<dbReference type="PANTHER" id="PTHR46383">
    <property type="entry name" value="ASPARTATE AMINOTRANSFERASE"/>
    <property type="match status" value="1"/>
</dbReference>
<comment type="caution">
    <text evidence="9">The sequence shown here is derived from an EMBL/GenBank/DDBJ whole genome shotgun (WGS) entry which is preliminary data.</text>
</comment>
<dbReference type="InterPro" id="IPR015422">
    <property type="entry name" value="PyrdxlP-dep_Trfase_small"/>
</dbReference>
<dbReference type="InterPro" id="IPR050596">
    <property type="entry name" value="AspAT/PAT-like"/>
</dbReference>
<dbReference type="NCBIfam" id="NF004770">
    <property type="entry name" value="PRK06108.1"/>
    <property type="match status" value="1"/>
</dbReference>
<keyword evidence="10" id="KW-1185">Reference proteome</keyword>
<evidence type="ECO:0000256" key="7">
    <source>
        <dbReference type="ARBA" id="ARBA00049185"/>
    </source>
</evidence>
<dbReference type="InterPro" id="IPR015421">
    <property type="entry name" value="PyrdxlP-dep_Trfase_major"/>
</dbReference>
<dbReference type="InterPro" id="IPR015424">
    <property type="entry name" value="PyrdxlP-dep_Trfase"/>
</dbReference>
<evidence type="ECO:0000256" key="3">
    <source>
        <dbReference type="ARBA" id="ARBA00012753"/>
    </source>
</evidence>
<dbReference type="GO" id="GO:0030170">
    <property type="term" value="F:pyridoxal phosphate binding"/>
    <property type="evidence" value="ECO:0007669"/>
    <property type="project" value="InterPro"/>
</dbReference>
<proteinExistence type="inferred from homology"/>
<evidence type="ECO:0000256" key="5">
    <source>
        <dbReference type="ARBA" id="ARBA00022679"/>
    </source>
</evidence>
<dbReference type="EC" id="2.6.1.1" evidence="3"/>
<dbReference type="PANTHER" id="PTHR46383:SF2">
    <property type="entry name" value="AMINOTRANSFERASE"/>
    <property type="match status" value="1"/>
</dbReference>
<evidence type="ECO:0000256" key="2">
    <source>
        <dbReference type="ARBA" id="ARBA00007441"/>
    </source>
</evidence>
<sequence length="392" mass="43199">MLPSDVVLSKVRPEALRAPESGIVELVNAGRDREDLIPLWVGEGELPTPALIYRDAIKSLEEGETFYTYQRGLPVLRHALAQYHSDLYGRPFDSERFFVTGSGMHAILMALQATVSAGESILVPSPVWPNLAACAGIAGVEPIAVPMQFSEGKWTLDIQRLKDALTPHTRALFINSPCNPTGWVATVEQLAELRSFALEHGLWVIADEVYGRFVYDGATRAPSFYDVAEDDDPILYVNTFSKNWAMTGWRIGWLSCPKGMGQVVENLVQYSTSGTAAFMQRAALGALQNGNEFLQHQVMRAGKARALLLEVLGSHSRIRLSRPDGAFYLFFSIDGITNSREAAFKILHETGVGLAPGTAFGEGGKPFFRLCFARDMDQLNDASRLLCRWIGD</sequence>
<dbReference type="STRING" id="197461.A3843_18550"/>
<keyword evidence="6" id="KW-0663">Pyridoxal phosphate</keyword>
<comment type="cofactor">
    <cofactor evidence="1">
        <name>pyridoxal 5'-phosphate</name>
        <dbReference type="ChEBI" id="CHEBI:597326"/>
    </cofactor>
</comment>
<dbReference type="Gene3D" id="3.90.1150.10">
    <property type="entry name" value="Aspartate Aminotransferase, domain 1"/>
    <property type="match status" value="1"/>
</dbReference>
<dbReference type="SUPFAM" id="SSF53383">
    <property type="entry name" value="PLP-dependent transferases"/>
    <property type="match status" value="1"/>
</dbReference>
<dbReference type="Gene3D" id="3.40.640.10">
    <property type="entry name" value="Type I PLP-dependent aspartate aminotransferase-like (Major domain)"/>
    <property type="match status" value="1"/>
</dbReference>
<evidence type="ECO:0000256" key="4">
    <source>
        <dbReference type="ARBA" id="ARBA00022576"/>
    </source>
</evidence>
<dbReference type="CDD" id="cd00609">
    <property type="entry name" value="AAT_like"/>
    <property type="match status" value="1"/>
</dbReference>
<dbReference type="EMBL" id="LVVZ01000041">
    <property type="protein sequence ID" value="OKL42648.1"/>
    <property type="molecule type" value="Genomic_DNA"/>
</dbReference>
<dbReference type="AlphaFoldDB" id="A0A1U7JD77"/>
<accession>A0A1U7JD77</accession>
<dbReference type="Proteomes" id="UP000185783">
    <property type="component" value="Unassembled WGS sequence"/>
</dbReference>
<reference evidence="9 10" key="1">
    <citation type="submission" date="2016-03" db="EMBL/GenBank/DDBJ databases">
        <title>Genome sequence of Nesiotobacter sp. nov., a moderately halophilic alphaproteobacterium isolated from the Yellow Sea, China.</title>
        <authorList>
            <person name="Zhang G."/>
            <person name="Zhang R."/>
        </authorList>
    </citation>
    <scope>NUCLEOTIDE SEQUENCE [LARGE SCALE GENOMIC DNA]</scope>
    <source>
        <strain evidence="9 10">WB1-6</strain>
    </source>
</reference>
<dbReference type="InterPro" id="IPR004839">
    <property type="entry name" value="Aminotransferase_I/II_large"/>
</dbReference>
<organism evidence="9 10">
    <name type="scientific">Pseudovibrio exalbescens</name>
    <dbReference type="NCBI Taxonomy" id="197461"/>
    <lineage>
        <taxon>Bacteria</taxon>
        <taxon>Pseudomonadati</taxon>
        <taxon>Pseudomonadota</taxon>
        <taxon>Alphaproteobacteria</taxon>
        <taxon>Hyphomicrobiales</taxon>
        <taxon>Stappiaceae</taxon>
        <taxon>Pseudovibrio</taxon>
    </lineage>
</organism>
<feature type="domain" description="Aminotransferase class I/classII large" evidence="8">
    <location>
        <begin position="55"/>
        <end position="380"/>
    </location>
</feature>
<evidence type="ECO:0000313" key="10">
    <source>
        <dbReference type="Proteomes" id="UP000185783"/>
    </source>
</evidence>
<name>A0A1U7JD77_9HYPH</name>
<dbReference type="Pfam" id="PF00155">
    <property type="entry name" value="Aminotran_1_2"/>
    <property type="match status" value="1"/>
</dbReference>
<dbReference type="GO" id="GO:0004069">
    <property type="term" value="F:L-aspartate:2-oxoglutarate aminotransferase activity"/>
    <property type="evidence" value="ECO:0007669"/>
    <property type="project" value="UniProtKB-EC"/>
</dbReference>
<dbReference type="RefSeq" id="WP_036489914.1">
    <property type="nucleotide sequence ID" value="NZ_LVVZ01000041.1"/>
</dbReference>
<gene>
    <name evidence="9" type="ORF">A3843_18550</name>
</gene>
<evidence type="ECO:0000256" key="1">
    <source>
        <dbReference type="ARBA" id="ARBA00001933"/>
    </source>
</evidence>
<keyword evidence="4 9" id="KW-0032">Aminotransferase</keyword>
<evidence type="ECO:0000259" key="8">
    <source>
        <dbReference type="Pfam" id="PF00155"/>
    </source>
</evidence>
<comment type="catalytic activity">
    <reaction evidence="7">
        <text>L-aspartate + 2-oxoglutarate = oxaloacetate + L-glutamate</text>
        <dbReference type="Rhea" id="RHEA:21824"/>
        <dbReference type="ChEBI" id="CHEBI:16452"/>
        <dbReference type="ChEBI" id="CHEBI:16810"/>
        <dbReference type="ChEBI" id="CHEBI:29985"/>
        <dbReference type="ChEBI" id="CHEBI:29991"/>
        <dbReference type="EC" id="2.6.1.1"/>
    </reaction>
</comment>
<comment type="similarity">
    <text evidence="2">Belongs to the class-I pyridoxal-phosphate-dependent aminotransferase family.</text>
</comment>
<protein>
    <recommendedName>
        <fullName evidence="3">aspartate transaminase</fullName>
        <ecNumber evidence="3">2.6.1.1</ecNumber>
    </recommendedName>
</protein>